<evidence type="ECO:0000313" key="2">
    <source>
        <dbReference type="Proteomes" id="UP001595752"/>
    </source>
</evidence>
<accession>A0ABV8AYW7</accession>
<protein>
    <submittedName>
        <fullName evidence="1">Uncharacterized protein</fullName>
    </submittedName>
</protein>
<reference evidence="2" key="1">
    <citation type="journal article" date="2019" name="Int. J. Syst. Evol. Microbiol.">
        <title>The Global Catalogue of Microorganisms (GCM) 10K type strain sequencing project: providing services to taxonomists for standard genome sequencing and annotation.</title>
        <authorList>
            <consortium name="The Broad Institute Genomics Platform"/>
            <consortium name="The Broad Institute Genome Sequencing Center for Infectious Disease"/>
            <person name="Wu L."/>
            <person name="Ma J."/>
        </authorList>
    </citation>
    <scope>NUCLEOTIDE SEQUENCE [LARGE SCALE GENOMIC DNA]</scope>
    <source>
        <strain evidence="2">CCUG 61889</strain>
    </source>
</reference>
<sequence length="159" mass="18853">MDKHELFKDVIAKFNNCNWKIVFDATQWQAKIVNDKGEEIDLKSLNFILAKLGDYAQRMNEEHYGEKRKEPLDEFTKRRLGLKDYTLLWDEVLVNTRYVFEAYHDSNGIFTIDNYSISLENNLKYYDSGFKAHLTEFDVEKLLEPLQNFVSLHSKTSEK</sequence>
<keyword evidence="2" id="KW-1185">Reference proteome</keyword>
<organism evidence="1 2">
    <name type="scientific">Bacillus songklensis</name>
    <dbReference type="NCBI Taxonomy" id="1069116"/>
    <lineage>
        <taxon>Bacteria</taxon>
        <taxon>Bacillati</taxon>
        <taxon>Bacillota</taxon>
        <taxon>Bacilli</taxon>
        <taxon>Bacillales</taxon>
        <taxon>Bacillaceae</taxon>
        <taxon>Bacillus</taxon>
    </lineage>
</organism>
<gene>
    <name evidence="1" type="ORF">ACFOU2_00200</name>
</gene>
<name>A0ABV8AYW7_9BACI</name>
<comment type="caution">
    <text evidence="1">The sequence shown here is derived from an EMBL/GenBank/DDBJ whole genome shotgun (WGS) entry which is preliminary data.</text>
</comment>
<dbReference type="RefSeq" id="WP_377911122.1">
    <property type="nucleotide sequence ID" value="NZ_JBHRZT010000003.1"/>
</dbReference>
<dbReference type="Proteomes" id="UP001595752">
    <property type="component" value="Unassembled WGS sequence"/>
</dbReference>
<evidence type="ECO:0000313" key="1">
    <source>
        <dbReference type="EMBL" id="MFC3882029.1"/>
    </source>
</evidence>
<proteinExistence type="predicted"/>
<dbReference type="EMBL" id="JBHRZT010000003">
    <property type="protein sequence ID" value="MFC3882029.1"/>
    <property type="molecule type" value="Genomic_DNA"/>
</dbReference>